<evidence type="ECO:0000313" key="3">
    <source>
        <dbReference type="Proteomes" id="UP000215335"/>
    </source>
</evidence>
<evidence type="ECO:0000313" key="2">
    <source>
        <dbReference type="EMBL" id="OXU18714.1"/>
    </source>
</evidence>
<feature type="region of interest" description="Disordered" evidence="1">
    <location>
        <begin position="320"/>
        <end position="348"/>
    </location>
</feature>
<feature type="compositionally biased region" description="Acidic residues" evidence="1">
    <location>
        <begin position="73"/>
        <end position="85"/>
    </location>
</feature>
<evidence type="ECO:0000256" key="1">
    <source>
        <dbReference type="SAM" id="MobiDB-lite"/>
    </source>
</evidence>
<protein>
    <submittedName>
        <fullName evidence="2">Uncharacterized protein</fullName>
    </submittedName>
</protein>
<dbReference type="EMBL" id="NNAY01003884">
    <property type="protein sequence ID" value="OXU18714.1"/>
    <property type="molecule type" value="Genomic_DNA"/>
</dbReference>
<feature type="region of interest" description="Disordered" evidence="1">
    <location>
        <begin position="237"/>
        <end position="260"/>
    </location>
</feature>
<reference evidence="2 3" key="1">
    <citation type="journal article" date="2017" name="Curr. Biol.">
        <title>The Evolution of Venom by Co-option of Single-Copy Genes.</title>
        <authorList>
            <person name="Martinson E.O."/>
            <person name="Mrinalini"/>
            <person name="Kelkar Y.D."/>
            <person name="Chang C.H."/>
            <person name="Werren J.H."/>
        </authorList>
    </citation>
    <scope>NUCLEOTIDE SEQUENCE [LARGE SCALE GENOMIC DNA]</scope>
    <source>
        <strain evidence="2 3">Alberta</strain>
        <tissue evidence="2">Whole body</tissue>
    </source>
</reference>
<feature type="compositionally biased region" description="Low complexity" evidence="1">
    <location>
        <begin position="109"/>
        <end position="128"/>
    </location>
</feature>
<accession>A0A232EK21</accession>
<proteinExistence type="predicted"/>
<feature type="compositionally biased region" description="Basic residues" evidence="1">
    <location>
        <begin position="239"/>
        <end position="252"/>
    </location>
</feature>
<dbReference type="AlphaFoldDB" id="A0A232EK21"/>
<feature type="region of interest" description="Disordered" evidence="1">
    <location>
        <begin position="73"/>
        <end position="147"/>
    </location>
</feature>
<sequence>MHDIEYKISEKVWARNHILSSAAQAIAAKLSPKYTGPFIVTARIGMNSYKLQTEQGVNIGNVAVCDLKPCYDEEQFPEDAPEPQDSDSIAPELPISPKKDEHAAIVQPASSTEATAGSASQISTSVVPKRSRRPRGSKKEENMHQKSKAVIKISKKLLWRISRLVRQLITAQASEILPTLGEPTQLSDLLRSLGEAIRTTTEPSLDQLAAILPALHPGREELRIEQRRQALQNLQEKKRQPHHVHLQAHRQRQPTAKTLQRRKKIGLSSKPTHVPAVEFAKRPPARKEKHTGRCLPLPSGFLDNVQKAVALQEHLDKAEAQWQEEQKQEVNKKALKLEPLKKLHEHDL</sequence>
<name>A0A232EK21_9HYME</name>
<organism evidence="2 3">
    <name type="scientific">Trichomalopsis sarcophagae</name>
    <dbReference type="NCBI Taxonomy" id="543379"/>
    <lineage>
        <taxon>Eukaryota</taxon>
        <taxon>Metazoa</taxon>
        <taxon>Ecdysozoa</taxon>
        <taxon>Arthropoda</taxon>
        <taxon>Hexapoda</taxon>
        <taxon>Insecta</taxon>
        <taxon>Pterygota</taxon>
        <taxon>Neoptera</taxon>
        <taxon>Endopterygota</taxon>
        <taxon>Hymenoptera</taxon>
        <taxon>Apocrita</taxon>
        <taxon>Proctotrupomorpha</taxon>
        <taxon>Chalcidoidea</taxon>
        <taxon>Pteromalidae</taxon>
        <taxon>Pteromalinae</taxon>
        <taxon>Trichomalopsis</taxon>
    </lineage>
</organism>
<gene>
    <name evidence="2" type="ORF">TSAR_012751</name>
</gene>
<keyword evidence="3" id="KW-1185">Reference proteome</keyword>
<dbReference type="Proteomes" id="UP000215335">
    <property type="component" value="Unassembled WGS sequence"/>
</dbReference>
<comment type="caution">
    <text evidence="2">The sequence shown here is derived from an EMBL/GenBank/DDBJ whole genome shotgun (WGS) entry which is preliminary data.</text>
</comment>